<keyword evidence="2" id="KW-1185">Reference proteome</keyword>
<evidence type="ECO:0000313" key="1">
    <source>
        <dbReference type="EMBL" id="KAF2638875.1"/>
    </source>
</evidence>
<accession>A0A6A6RUR7</accession>
<name>A0A6A6RUR7_9PLEO</name>
<organism evidence="1 2">
    <name type="scientific">Massarina eburnea CBS 473.64</name>
    <dbReference type="NCBI Taxonomy" id="1395130"/>
    <lineage>
        <taxon>Eukaryota</taxon>
        <taxon>Fungi</taxon>
        <taxon>Dikarya</taxon>
        <taxon>Ascomycota</taxon>
        <taxon>Pezizomycotina</taxon>
        <taxon>Dothideomycetes</taxon>
        <taxon>Pleosporomycetidae</taxon>
        <taxon>Pleosporales</taxon>
        <taxon>Massarineae</taxon>
        <taxon>Massarinaceae</taxon>
        <taxon>Massarina</taxon>
    </lineage>
</organism>
<dbReference type="SUPFAM" id="SSF51197">
    <property type="entry name" value="Clavaminate synthase-like"/>
    <property type="match status" value="1"/>
</dbReference>
<dbReference type="Gene3D" id="2.60.120.620">
    <property type="entry name" value="q2cbj1_9rhob like domain"/>
    <property type="match status" value="1"/>
</dbReference>
<dbReference type="PANTHER" id="PTHR31630">
    <property type="entry name" value="PHYTANOYL-COA DIOXYGENASE-RELATED-RELATED"/>
    <property type="match status" value="1"/>
</dbReference>
<dbReference type="Pfam" id="PF05721">
    <property type="entry name" value="PhyH"/>
    <property type="match status" value="1"/>
</dbReference>
<dbReference type="PANTHER" id="PTHR31630:SF6">
    <property type="entry name" value="PHYTANOYL-COA DIOXYGENASE-RELATED"/>
    <property type="match status" value="1"/>
</dbReference>
<dbReference type="EMBL" id="MU006788">
    <property type="protein sequence ID" value="KAF2638875.1"/>
    <property type="molecule type" value="Genomic_DNA"/>
</dbReference>
<proteinExistence type="predicted"/>
<dbReference type="InterPro" id="IPR008775">
    <property type="entry name" value="Phytyl_CoA_dOase-like"/>
</dbReference>
<protein>
    <recommendedName>
        <fullName evidence="3">Phytanoyl-CoA dioxygenase</fullName>
    </recommendedName>
</protein>
<reference evidence="1" key="1">
    <citation type="journal article" date="2020" name="Stud. Mycol.">
        <title>101 Dothideomycetes genomes: a test case for predicting lifestyles and emergence of pathogens.</title>
        <authorList>
            <person name="Haridas S."/>
            <person name="Albert R."/>
            <person name="Binder M."/>
            <person name="Bloem J."/>
            <person name="Labutti K."/>
            <person name="Salamov A."/>
            <person name="Andreopoulos B."/>
            <person name="Baker S."/>
            <person name="Barry K."/>
            <person name="Bills G."/>
            <person name="Bluhm B."/>
            <person name="Cannon C."/>
            <person name="Castanera R."/>
            <person name="Culley D."/>
            <person name="Daum C."/>
            <person name="Ezra D."/>
            <person name="Gonzalez J."/>
            <person name="Henrissat B."/>
            <person name="Kuo A."/>
            <person name="Liang C."/>
            <person name="Lipzen A."/>
            <person name="Lutzoni F."/>
            <person name="Magnuson J."/>
            <person name="Mondo S."/>
            <person name="Nolan M."/>
            <person name="Ohm R."/>
            <person name="Pangilinan J."/>
            <person name="Park H.-J."/>
            <person name="Ramirez L."/>
            <person name="Alfaro M."/>
            <person name="Sun H."/>
            <person name="Tritt A."/>
            <person name="Yoshinaga Y."/>
            <person name="Zwiers L.-H."/>
            <person name="Turgeon B."/>
            <person name="Goodwin S."/>
            <person name="Spatafora J."/>
            <person name="Crous P."/>
            <person name="Grigoriev I."/>
        </authorList>
    </citation>
    <scope>NUCLEOTIDE SEQUENCE</scope>
    <source>
        <strain evidence="1">CBS 473.64</strain>
    </source>
</reference>
<dbReference type="AlphaFoldDB" id="A0A6A6RUR7"/>
<evidence type="ECO:0008006" key="3">
    <source>
        <dbReference type="Google" id="ProtNLM"/>
    </source>
</evidence>
<dbReference type="Proteomes" id="UP000799753">
    <property type="component" value="Unassembled WGS sequence"/>
</dbReference>
<evidence type="ECO:0000313" key="2">
    <source>
        <dbReference type="Proteomes" id="UP000799753"/>
    </source>
</evidence>
<sequence>MPHYESEPKINTSITTGDWRDDLFRDGFAVVKGVLSPEKAQSYKQRMFEWLETFPYGFKASDPSTWGKDHLPENMKGGMYHGYKVQHEKVIWDARCEPAILDVFGKLWGTDELLVSFDGMNLTLPAADMPPSEPWPHVDQNPNRKGMQCVQGILNLAPNGPDDGGLVVVKGSHGMNETFFKLHPETKGAGTWGSLDWHGFNEQEVGWFKQRGCEEIKVCADPGDLILWDSRQIHYNKLPVSGNVRAVMYICYTPASFASKEDLEKKASCFQDRIGTASILPYRCGQRSNNLQTHWPHANIFSQVDKHIRLGKPDLYRRDRPAHEPEENKLILKLAGVEAY</sequence>
<dbReference type="OrthoDB" id="445007at2759"/>
<gene>
    <name evidence="1" type="ORF">P280DRAFT_455054</name>
</gene>